<gene>
    <name evidence="6" type="ORF">GCM10010406_31860</name>
</gene>
<dbReference type="PANTHER" id="PTHR44688">
    <property type="entry name" value="DNA-BINDING TRANSCRIPTIONAL ACTIVATOR DEVR_DOSR"/>
    <property type="match status" value="1"/>
</dbReference>
<evidence type="ECO:0000313" key="6">
    <source>
        <dbReference type="EMBL" id="GAA2493416.1"/>
    </source>
</evidence>
<evidence type="ECO:0000256" key="2">
    <source>
        <dbReference type="ARBA" id="ARBA00023125"/>
    </source>
</evidence>
<feature type="region of interest" description="Disordered" evidence="4">
    <location>
        <begin position="108"/>
        <end position="155"/>
    </location>
</feature>
<dbReference type="Pfam" id="PF25873">
    <property type="entry name" value="WHD_MalT"/>
    <property type="match status" value="1"/>
</dbReference>
<dbReference type="PANTHER" id="PTHR44688:SF16">
    <property type="entry name" value="DNA-BINDING TRANSCRIPTIONAL ACTIVATOR DEVR_DOSR"/>
    <property type="match status" value="1"/>
</dbReference>
<protein>
    <submittedName>
        <fullName evidence="6">LuxR C-terminal-related transcriptional regulator</fullName>
    </submittedName>
</protein>
<evidence type="ECO:0000256" key="3">
    <source>
        <dbReference type="ARBA" id="ARBA00023163"/>
    </source>
</evidence>
<dbReference type="SUPFAM" id="SSF48452">
    <property type="entry name" value="TPR-like"/>
    <property type="match status" value="1"/>
</dbReference>
<feature type="compositionally biased region" description="Gly residues" evidence="4">
    <location>
        <begin position="131"/>
        <end position="155"/>
    </location>
</feature>
<dbReference type="InterPro" id="IPR027417">
    <property type="entry name" value="P-loop_NTPase"/>
</dbReference>
<organism evidence="6 7">
    <name type="scientific">Streptomyces thermolineatus</name>
    <dbReference type="NCBI Taxonomy" id="44033"/>
    <lineage>
        <taxon>Bacteria</taxon>
        <taxon>Bacillati</taxon>
        <taxon>Actinomycetota</taxon>
        <taxon>Actinomycetes</taxon>
        <taxon>Kitasatosporales</taxon>
        <taxon>Streptomycetaceae</taxon>
        <taxon>Streptomyces</taxon>
    </lineage>
</organism>
<keyword evidence="7" id="KW-1185">Reference proteome</keyword>
<dbReference type="CDD" id="cd06170">
    <property type="entry name" value="LuxR_C_like"/>
    <property type="match status" value="1"/>
</dbReference>
<keyword evidence="2" id="KW-0238">DNA-binding</keyword>
<dbReference type="InterPro" id="IPR016032">
    <property type="entry name" value="Sig_transdc_resp-reg_C-effctor"/>
</dbReference>
<dbReference type="SUPFAM" id="SSF46894">
    <property type="entry name" value="C-terminal effector domain of the bipartite response regulators"/>
    <property type="match status" value="1"/>
</dbReference>
<dbReference type="Proteomes" id="UP001501358">
    <property type="component" value="Unassembled WGS sequence"/>
</dbReference>
<keyword evidence="3" id="KW-0804">Transcription</keyword>
<evidence type="ECO:0000256" key="4">
    <source>
        <dbReference type="SAM" id="MobiDB-lite"/>
    </source>
</evidence>
<dbReference type="Pfam" id="PF00196">
    <property type="entry name" value="GerE"/>
    <property type="match status" value="1"/>
</dbReference>
<dbReference type="Gene3D" id="1.25.40.10">
    <property type="entry name" value="Tetratricopeptide repeat domain"/>
    <property type="match status" value="1"/>
</dbReference>
<name>A0ABP5Z957_9ACTN</name>
<proteinExistence type="predicted"/>
<dbReference type="InterPro" id="IPR000792">
    <property type="entry name" value="Tscrpt_reg_LuxR_C"/>
</dbReference>
<evidence type="ECO:0000256" key="1">
    <source>
        <dbReference type="ARBA" id="ARBA00023015"/>
    </source>
</evidence>
<keyword evidence="1" id="KW-0805">Transcription regulation</keyword>
<reference evidence="7" key="1">
    <citation type="journal article" date="2019" name="Int. J. Syst. Evol. Microbiol.">
        <title>The Global Catalogue of Microorganisms (GCM) 10K type strain sequencing project: providing services to taxonomists for standard genome sequencing and annotation.</title>
        <authorList>
            <consortium name="The Broad Institute Genomics Platform"/>
            <consortium name="The Broad Institute Genome Sequencing Center for Infectious Disease"/>
            <person name="Wu L."/>
            <person name="Ma J."/>
        </authorList>
    </citation>
    <scope>NUCLEOTIDE SEQUENCE [LARGE SCALE GENOMIC DNA]</scope>
    <source>
        <strain evidence="7">JCM 6307</strain>
    </source>
</reference>
<feature type="compositionally biased region" description="Basic and acidic residues" evidence="4">
    <location>
        <begin position="113"/>
        <end position="130"/>
    </location>
</feature>
<evidence type="ECO:0000313" key="7">
    <source>
        <dbReference type="Proteomes" id="UP001501358"/>
    </source>
</evidence>
<feature type="domain" description="HTH luxR-type" evidence="5">
    <location>
        <begin position="901"/>
        <end position="966"/>
    </location>
</feature>
<comment type="caution">
    <text evidence="6">The sequence shown here is derived from an EMBL/GenBank/DDBJ whole genome shotgun (WGS) entry which is preliminary data.</text>
</comment>
<feature type="region of interest" description="Disordered" evidence="4">
    <location>
        <begin position="1"/>
        <end position="47"/>
    </location>
</feature>
<dbReference type="SUPFAM" id="SSF52540">
    <property type="entry name" value="P-loop containing nucleoside triphosphate hydrolases"/>
    <property type="match status" value="1"/>
</dbReference>
<dbReference type="InterPro" id="IPR003593">
    <property type="entry name" value="AAA+_ATPase"/>
</dbReference>
<dbReference type="InterPro" id="IPR036388">
    <property type="entry name" value="WH-like_DNA-bd_sf"/>
</dbReference>
<dbReference type="SMART" id="SM00382">
    <property type="entry name" value="AAA"/>
    <property type="match status" value="1"/>
</dbReference>
<dbReference type="Gene3D" id="1.10.10.10">
    <property type="entry name" value="Winged helix-like DNA-binding domain superfamily/Winged helix DNA-binding domain"/>
    <property type="match status" value="1"/>
</dbReference>
<dbReference type="SMART" id="SM00421">
    <property type="entry name" value="HTH_LUXR"/>
    <property type="match status" value="1"/>
</dbReference>
<dbReference type="InterPro" id="IPR011990">
    <property type="entry name" value="TPR-like_helical_dom_sf"/>
</dbReference>
<dbReference type="PROSITE" id="PS50043">
    <property type="entry name" value="HTH_LUXR_2"/>
    <property type="match status" value="1"/>
</dbReference>
<evidence type="ECO:0000259" key="5">
    <source>
        <dbReference type="PROSITE" id="PS50043"/>
    </source>
</evidence>
<dbReference type="EMBL" id="BAAATA010000017">
    <property type="protein sequence ID" value="GAA2493416.1"/>
    <property type="molecule type" value="Genomic_DNA"/>
</dbReference>
<accession>A0ABP5Z957</accession>
<dbReference type="InterPro" id="IPR059106">
    <property type="entry name" value="WHD_MalT"/>
</dbReference>
<sequence length="968" mass="102103">MRAKCTGMALPYTPSHPGTVPRPTEKTSAGAASGGAGRVERAAVPPPKVRIPFTTTASVTRQRLMRLIPAEPPAVPGEGPDVLLLCAPAGSGKTTLLADWARQVAVLPDAETGEGRPGEESSGKPEEGAGREGAGTEGAGTEGAGTEGAGTEGAGAVGARGRAAVAWVSLDTDDNDVFRLWSALLTSLEATGAWGPGSTLHRLAPPHGPVEPGFLAAVARALEEAAAKVWLVLDDTQELHDPDALHSLGELLRITPGGPAVVLSGREEPPLALHRLRLEGRVREIPAHELTFTREEAERLLDASGVRLPPDRLGLLVDRTEGWAAGLRLAALSLPGAPDPAAVIGEFSGDDRGVTDYIVGEVVHHLPAHVRRFLLDTSVCDRLSVGLAAALSGRGDAGEILDRLERGNVLTVRLGRTGDWYRYHSLLLGCLRAELRRGDMAAWLRLHRTAARWYAGHGMPDEALEHAVASEDPDLAAELIEAHGPHQILGRGGAPLRRLLAGAPAGLTARPAVALVSSLASLLSGDRPGAEARLHALGRTPADHPQRALRVLHASIEVNRARLGGDVPAALARLDAVGTGPTGNPDIDLIALVGAGIARMWLGDHDTAERNLTDALRLAEATGLDYLALVCLGNLGAVASCRSDLGGTDRRARAAVEFAASRGWEHTSTCAFPFGLLAWAAHQRLDTRAARECASTAVSLLHDHMEAAVELSVRATDAAVAADTAGDAHSAAARMHEVWLRMDRRHSPPSLIAYSAPAVQRLALQVGETAWAVEAVQRTRMLLGPGGEWLLLRAVARAHGGRPDAARRVLRPVLNGSAPCVVATTAVHAWLLEAVLAERSGNTYRSHEAVARALEAAAPREILRPFRDAGETVRTLIARGTGRFGRHEAFATRLLTALPVPSAAPAALTASEQRLLLELPSMRTTEEIAAALHVSPNTVKTHLRGIYRKLGVRSRRDAITAARRRGLL</sequence>